<keyword evidence="3 6" id="KW-0812">Transmembrane</keyword>
<dbReference type="OrthoDB" id="9776227at2"/>
<dbReference type="Pfam" id="PF03739">
    <property type="entry name" value="LptF_LptG"/>
    <property type="match status" value="1"/>
</dbReference>
<proteinExistence type="predicted"/>
<evidence type="ECO:0000313" key="8">
    <source>
        <dbReference type="Proteomes" id="UP000199531"/>
    </source>
</evidence>
<dbReference type="InterPro" id="IPR030923">
    <property type="entry name" value="LptG"/>
</dbReference>
<evidence type="ECO:0000256" key="5">
    <source>
        <dbReference type="ARBA" id="ARBA00023136"/>
    </source>
</evidence>
<reference evidence="7 8" key="1">
    <citation type="submission" date="2016-10" db="EMBL/GenBank/DDBJ databases">
        <authorList>
            <person name="de Groot N.N."/>
        </authorList>
    </citation>
    <scope>NUCLEOTIDE SEQUENCE [LARGE SCALE GENOMIC DNA]</scope>
    <source>
        <strain evidence="7 8">DSM 15123</strain>
    </source>
</reference>
<dbReference type="GO" id="GO:0015920">
    <property type="term" value="P:lipopolysaccharide transport"/>
    <property type="evidence" value="ECO:0007669"/>
    <property type="project" value="TreeGrafter"/>
</dbReference>
<evidence type="ECO:0000256" key="2">
    <source>
        <dbReference type="ARBA" id="ARBA00022475"/>
    </source>
</evidence>
<keyword evidence="8" id="KW-1185">Reference proteome</keyword>
<feature type="transmembrane region" description="Helical" evidence="6">
    <location>
        <begin position="105"/>
        <end position="125"/>
    </location>
</feature>
<dbReference type="InterPro" id="IPR005495">
    <property type="entry name" value="LptG/LptF_permease"/>
</dbReference>
<name>A0A1H8FYM2_9BURK</name>
<dbReference type="EMBL" id="FOCW01000001">
    <property type="protein sequence ID" value="SEN36739.1"/>
    <property type="molecule type" value="Genomic_DNA"/>
</dbReference>
<dbReference type="GO" id="GO:0043190">
    <property type="term" value="C:ATP-binding cassette (ABC) transporter complex"/>
    <property type="evidence" value="ECO:0007669"/>
    <property type="project" value="InterPro"/>
</dbReference>
<evidence type="ECO:0000256" key="6">
    <source>
        <dbReference type="SAM" id="Phobius"/>
    </source>
</evidence>
<organism evidence="7 8">
    <name type="scientific">Brachymonas denitrificans DSM 15123</name>
    <dbReference type="NCBI Taxonomy" id="1121117"/>
    <lineage>
        <taxon>Bacteria</taxon>
        <taxon>Pseudomonadati</taxon>
        <taxon>Pseudomonadota</taxon>
        <taxon>Betaproteobacteria</taxon>
        <taxon>Burkholderiales</taxon>
        <taxon>Comamonadaceae</taxon>
        <taxon>Brachymonas</taxon>
    </lineage>
</organism>
<feature type="transmembrane region" description="Helical" evidence="6">
    <location>
        <begin position="312"/>
        <end position="334"/>
    </location>
</feature>
<dbReference type="NCBIfam" id="TIGR04408">
    <property type="entry name" value="LptG_lptG"/>
    <property type="match status" value="1"/>
</dbReference>
<sequence length="368" mass="41078">MRTAQAYVHRQIYLAVLFVTIGFLALFFFFDAINEISFTSRNPVLQYTIVNALSYVAMLIPGHIYELLPIAVLIGTIFVMASMAQSSEFTILRTSGLSPGRALRSLLWIGALFGVLTFVIGDYVAPRTEKFAQNYKARFEGSITSGRTGAWMKESVGGNDRIVNVQQLTPTAEMRNLRIFNFDGNGALSDIVKAETGTFGQDGNWHLQKVQHTVLTGAAEEQLRIKREQVPSLYLQTEISQSMVASALLEADRMSAVELYQYVSHLKSNNQSAQNYEIQFWRKVFYPLSCLVMVILALPFAYLHFRSGNITSAVFGGVVIGISFFLLNNVFGYIGNLNGWVPWIAAAIPSVIYTFISLGAFVWLVLKR</sequence>
<feature type="transmembrane region" description="Helical" evidence="6">
    <location>
        <begin position="12"/>
        <end position="32"/>
    </location>
</feature>
<accession>A0A1H8FYM2</accession>
<feature type="transmembrane region" description="Helical" evidence="6">
    <location>
        <begin position="284"/>
        <end position="305"/>
    </location>
</feature>
<evidence type="ECO:0000256" key="1">
    <source>
        <dbReference type="ARBA" id="ARBA00004651"/>
    </source>
</evidence>
<evidence type="ECO:0000313" key="7">
    <source>
        <dbReference type="EMBL" id="SEN36739.1"/>
    </source>
</evidence>
<dbReference type="GO" id="GO:0055085">
    <property type="term" value="P:transmembrane transport"/>
    <property type="evidence" value="ECO:0007669"/>
    <property type="project" value="InterPro"/>
</dbReference>
<protein>
    <submittedName>
        <fullName evidence="7">Lipopolysaccharide export system permease protein</fullName>
    </submittedName>
</protein>
<dbReference type="PANTHER" id="PTHR33529">
    <property type="entry name" value="SLR0882 PROTEIN-RELATED"/>
    <property type="match status" value="1"/>
</dbReference>
<dbReference type="PANTHER" id="PTHR33529:SF2">
    <property type="entry name" value="LIPOPOLYSACCHARIDE EXPORT SYSTEM PERMEASE PROTEIN LPTG"/>
    <property type="match status" value="1"/>
</dbReference>
<dbReference type="RefSeq" id="WP_091815108.1">
    <property type="nucleotide sequence ID" value="NZ_FOCW01000001.1"/>
</dbReference>
<dbReference type="STRING" id="1121117.SAMN02745977_01235"/>
<keyword evidence="2" id="KW-1003">Cell membrane</keyword>
<feature type="transmembrane region" description="Helical" evidence="6">
    <location>
        <begin position="340"/>
        <end position="366"/>
    </location>
</feature>
<keyword evidence="4 6" id="KW-1133">Transmembrane helix</keyword>
<evidence type="ECO:0000256" key="4">
    <source>
        <dbReference type="ARBA" id="ARBA00022989"/>
    </source>
</evidence>
<evidence type="ECO:0000256" key="3">
    <source>
        <dbReference type="ARBA" id="ARBA00022692"/>
    </source>
</evidence>
<gene>
    <name evidence="7" type="ORF">SAMN02745977_01235</name>
</gene>
<dbReference type="Proteomes" id="UP000199531">
    <property type="component" value="Unassembled WGS sequence"/>
</dbReference>
<feature type="transmembrane region" description="Helical" evidence="6">
    <location>
        <begin position="67"/>
        <end position="84"/>
    </location>
</feature>
<dbReference type="AlphaFoldDB" id="A0A1H8FYM2"/>
<keyword evidence="5 6" id="KW-0472">Membrane</keyword>
<comment type="subcellular location">
    <subcellularLocation>
        <location evidence="1">Cell membrane</location>
        <topology evidence="1">Multi-pass membrane protein</topology>
    </subcellularLocation>
</comment>